<evidence type="ECO:0000259" key="1">
    <source>
        <dbReference type="PROSITE" id="PS51186"/>
    </source>
</evidence>
<dbReference type="PATRIC" id="fig|1526658.3.peg.4502"/>
<proteinExistence type="predicted"/>
<dbReference type="OrthoDB" id="9787920at2"/>
<dbReference type="PROSITE" id="PS51186">
    <property type="entry name" value="GNAT"/>
    <property type="match status" value="1"/>
</dbReference>
<dbReference type="CDD" id="cd04301">
    <property type="entry name" value="NAT_SF"/>
    <property type="match status" value="1"/>
</dbReference>
<feature type="domain" description="N-acetyltransferase" evidence="1">
    <location>
        <begin position="1"/>
        <end position="138"/>
    </location>
</feature>
<name>A0A0N1N1T2_9HYPH</name>
<dbReference type="InterPro" id="IPR000182">
    <property type="entry name" value="GNAT_dom"/>
</dbReference>
<dbReference type="Gene3D" id="3.40.630.30">
    <property type="match status" value="1"/>
</dbReference>
<reference evidence="2 3" key="1">
    <citation type="submission" date="2015-07" db="EMBL/GenBank/DDBJ databases">
        <title>Whole genome sequencing of Bosea vaviloviae isolated from cave pool.</title>
        <authorList>
            <person name="Tan N.E.H."/>
            <person name="Lee Y.P."/>
            <person name="Gan H.M."/>
            <person name="Barton H."/>
            <person name="Savka M.A."/>
        </authorList>
    </citation>
    <scope>NUCLEOTIDE SEQUENCE [LARGE SCALE GENOMIC DNA]</scope>
    <source>
        <strain evidence="2 3">SD260</strain>
    </source>
</reference>
<evidence type="ECO:0000313" key="2">
    <source>
        <dbReference type="EMBL" id="KPH79979.1"/>
    </source>
</evidence>
<keyword evidence="3" id="KW-1185">Reference proteome</keyword>
<organism evidence="2 3">
    <name type="scientific">Bosea vaviloviae</name>
    <dbReference type="NCBI Taxonomy" id="1526658"/>
    <lineage>
        <taxon>Bacteria</taxon>
        <taxon>Pseudomonadati</taxon>
        <taxon>Pseudomonadota</taxon>
        <taxon>Alphaproteobacteria</taxon>
        <taxon>Hyphomicrobiales</taxon>
        <taxon>Boseaceae</taxon>
        <taxon>Bosea</taxon>
    </lineage>
</organism>
<gene>
    <name evidence="2" type="ORF">AE618_15640</name>
</gene>
<dbReference type="Pfam" id="PF00583">
    <property type="entry name" value="Acetyltransf_1"/>
    <property type="match status" value="1"/>
</dbReference>
<dbReference type="GO" id="GO:0016747">
    <property type="term" value="F:acyltransferase activity, transferring groups other than amino-acyl groups"/>
    <property type="evidence" value="ECO:0007669"/>
    <property type="project" value="InterPro"/>
</dbReference>
<protein>
    <recommendedName>
        <fullName evidence="1">N-acetyltransferase domain-containing protein</fullName>
    </recommendedName>
</protein>
<sequence length="138" mass="15095">MATLQRESDVAATREAVVAGLSAYNAARAGERNSVPLALSLRDDDGVIVGGLIGELKWEWLHVDLLWIDEAHRGKGHGEALVAMAEDAAREHGARGVYLSTMSLQAPDFYPKLGYRQYGVMEDYPVAGHRIHHFAKAL</sequence>
<dbReference type="EMBL" id="LGSZ01000047">
    <property type="protein sequence ID" value="KPH79979.1"/>
    <property type="molecule type" value="Genomic_DNA"/>
</dbReference>
<dbReference type="AlphaFoldDB" id="A0A0N1N1T2"/>
<dbReference type="RefSeq" id="WP_054209981.1">
    <property type="nucleotide sequence ID" value="NZ_LGSZ01000047.1"/>
</dbReference>
<dbReference type="Proteomes" id="UP000037822">
    <property type="component" value="Unassembled WGS sequence"/>
</dbReference>
<dbReference type="SUPFAM" id="SSF55729">
    <property type="entry name" value="Acyl-CoA N-acyltransferases (Nat)"/>
    <property type="match status" value="1"/>
</dbReference>
<evidence type="ECO:0000313" key="3">
    <source>
        <dbReference type="Proteomes" id="UP000037822"/>
    </source>
</evidence>
<accession>A0A0N1N1T2</accession>
<dbReference type="InterPro" id="IPR016181">
    <property type="entry name" value="Acyl_CoA_acyltransferase"/>
</dbReference>
<comment type="caution">
    <text evidence="2">The sequence shown here is derived from an EMBL/GenBank/DDBJ whole genome shotgun (WGS) entry which is preliminary data.</text>
</comment>